<dbReference type="RefSeq" id="XP_033657549.1">
    <property type="nucleotide sequence ID" value="XM_033800593.1"/>
</dbReference>
<reference evidence="2" key="1">
    <citation type="journal article" date="2020" name="Stud. Mycol.">
        <title>101 Dothideomycetes genomes: a test case for predicting lifestyles and emergence of pathogens.</title>
        <authorList>
            <person name="Haridas S."/>
            <person name="Albert R."/>
            <person name="Binder M."/>
            <person name="Bloem J."/>
            <person name="Labutti K."/>
            <person name="Salamov A."/>
            <person name="Andreopoulos B."/>
            <person name="Baker S."/>
            <person name="Barry K."/>
            <person name="Bills G."/>
            <person name="Bluhm B."/>
            <person name="Cannon C."/>
            <person name="Castanera R."/>
            <person name="Culley D."/>
            <person name="Daum C."/>
            <person name="Ezra D."/>
            <person name="Gonzalez J."/>
            <person name="Henrissat B."/>
            <person name="Kuo A."/>
            <person name="Liang C."/>
            <person name="Lipzen A."/>
            <person name="Lutzoni F."/>
            <person name="Magnuson J."/>
            <person name="Mondo S."/>
            <person name="Nolan M."/>
            <person name="Ohm R."/>
            <person name="Pangilinan J."/>
            <person name="Park H.-J."/>
            <person name="Ramirez L."/>
            <person name="Alfaro M."/>
            <person name="Sun H."/>
            <person name="Tritt A."/>
            <person name="Yoshinaga Y."/>
            <person name="Zwiers L.-H."/>
            <person name="Turgeon B."/>
            <person name="Goodwin S."/>
            <person name="Spatafora J."/>
            <person name="Crous P."/>
            <person name="Grigoriev I."/>
        </authorList>
    </citation>
    <scope>NUCLEOTIDE SEQUENCE</scope>
    <source>
        <strain evidence="2">CBS 379.55</strain>
    </source>
</reference>
<dbReference type="AlphaFoldDB" id="A0A6A6JTQ6"/>
<accession>A0A6A6JTQ6</accession>
<protein>
    <submittedName>
        <fullName evidence="2">Uncharacterized protein</fullName>
    </submittedName>
</protein>
<evidence type="ECO:0000256" key="1">
    <source>
        <dbReference type="SAM" id="MobiDB-lite"/>
    </source>
</evidence>
<feature type="compositionally biased region" description="Basic and acidic residues" evidence="1">
    <location>
        <begin position="38"/>
        <end position="57"/>
    </location>
</feature>
<feature type="compositionally biased region" description="Polar residues" evidence="1">
    <location>
        <begin position="65"/>
        <end position="78"/>
    </location>
</feature>
<dbReference type="GeneID" id="54553768"/>
<dbReference type="OrthoDB" id="5218421at2759"/>
<dbReference type="Proteomes" id="UP000800097">
    <property type="component" value="Unassembled WGS sequence"/>
</dbReference>
<feature type="region of interest" description="Disordered" evidence="1">
    <location>
        <begin position="1"/>
        <end position="78"/>
    </location>
</feature>
<keyword evidence="3" id="KW-1185">Reference proteome</keyword>
<evidence type="ECO:0000313" key="2">
    <source>
        <dbReference type="EMBL" id="KAF2280010.1"/>
    </source>
</evidence>
<name>A0A6A6JTQ6_WESOR</name>
<dbReference type="EMBL" id="ML986485">
    <property type="protein sequence ID" value="KAF2280010.1"/>
    <property type="molecule type" value="Genomic_DNA"/>
</dbReference>
<gene>
    <name evidence="2" type="ORF">EI97DRAFT_454948</name>
</gene>
<sequence>MSHPTSANGPSPLPNSEYNFIPYPPTSLSQRSMSDYARTMHEHTRRQLDSAQRKCQEGARGTESPPDSLNHSVRSTDS</sequence>
<organism evidence="2 3">
    <name type="scientific">Westerdykella ornata</name>
    <dbReference type="NCBI Taxonomy" id="318751"/>
    <lineage>
        <taxon>Eukaryota</taxon>
        <taxon>Fungi</taxon>
        <taxon>Dikarya</taxon>
        <taxon>Ascomycota</taxon>
        <taxon>Pezizomycotina</taxon>
        <taxon>Dothideomycetes</taxon>
        <taxon>Pleosporomycetidae</taxon>
        <taxon>Pleosporales</taxon>
        <taxon>Sporormiaceae</taxon>
        <taxon>Westerdykella</taxon>
    </lineage>
</organism>
<evidence type="ECO:0000313" key="3">
    <source>
        <dbReference type="Proteomes" id="UP000800097"/>
    </source>
</evidence>
<proteinExistence type="predicted"/>
<feature type="compositionally biased region" description="Polar residues" evidence="1">
    <location>
        <begin position="1"/>
        <end position="18"/>
    </location>
</feature>